<dbReference type="EMBL" id="ACJN02000004">
    <property type="protein sequence ID" value="EFI33099.1"/>
    <property type="molecule type" value="Genomic_DNA"/>
</dbReference>
<evidence type="ECO:0000313" key="2">
    <source>
        <dbReference type="Proteomes" id="UP000005496"/>
    </source>
</evidence>
<reference evidence="1" key="1">
    <citation type="submission" date="2010-05" db="EMBL/GenBank/DDBJ databases">
        <title>The draft genome of Desulfonatronospira thiodismutans ASO3-1.</title>
        <authorList>
            <consortium name="US DOE Joint Genome Institute (JGI-PGF)"/>
            <person name="Lucas S."/>
            <person name="Copeland A."/>
            <person name="Lapidus A."/>
            <person name="Cheng J.-F."/>
            <person name="Bruce D."/>
            <person name="Goodwin L."/>
            <person name="Pitluck S."/>
            <person name="Chertkov O."/>
            <person name="Brettin T."/>
            <person name="Detter J.C."/>
            <person name="Han C."/>
            <person name="Land M.L."/>
            <person name="Hauser L."/>
            <person name="Kyrpides N."/>
            <person name="Mikhailova N."/>
            <person name="Muyzer G."/>
            <person name="Woyke T."/>
        </authorList>
    </citation>
    <scope>NUCLEOTIDE SEQUENCE [LARGE SCALE GENOMIC DNA]</scope>
    <source>
        <strain evidence="1">ASO3-1</strain>
    </source>
</reference>
<evidence type="ECO:0000313" key="1">
    <source>
        <dbReference type="EMBL" id="EFI33099.1"/>
    </source>
</evidence>
<dbReference type="Proteomes" id="UP000005496">
    <property type="component" value="Unassembled WGS sequence"/>
</dbReference>
<protein>
    <submittedName>
        <fullName evidence="1">Uncharacterized protein</fullName>
    </submittedName>
</protein>
<sequence length="82" mass="9321">MFCGNGPQKQAQQPCCCRAGRSARFKRTNEVDSCPSLTSSVAVPYPSWHADVLREREIEYKEGSSGFTDWPEAKKRIRNQLK</sequence>
<dbReference type="AlphaFoldDB" id="D6SU08"/>
<accession>D6SU08</accession>
<name>D6SU08_9BACT</name>
<keyword evidence="2" id="KW-1185">Reference proteome</keyword>
<comment type="caution">
    <text evidence="1">The sequence shown here is derived from an EMBL/GenBank/DDBJ whole genome shotgun (WGS) entry which is preliminary data.</text>
</comment>
<organism evidence="1 2">
    <name type="scientific">Desulfonatronospira thiodismutans ASO3-1</name>
    <dbReference type="NCBI Taxonomy" id="555779"/>
    <lineage>
        <taxon>Bacteria</taxon>
        <taxon>Pseudomonadati</taxon>
        <taxon>Thermodesulfobacteriota</taxon>
        <taxon>Desulfovibrionia</taxon>
        <taxon>Desulfovibrionales</taxon>
        <taxon>Desulfonatronovibrionaceae</taxon>
        <taxon>Desulfonatronospira</taxon>
    </lineage>
</organism>
<gene>
    <name evidence="1" type="ORF">Dthio_PD0414</name>
</gene>
<proteinExistence type="predicted"/>